<name>A0A1G9XVY0_9ACTN</name>
<reference evidence="1 2" key="1">
    <citation type="submission" date="2016-10" db="EMBL/GenBank/DDBJ databases">
        <authorList>
            <person name="de Groot N.N."/>
        </authorList>
    </citation>
    <scope>NUCLEOTIDE SEQUENCE [LARGE SCALE GENOMIC DNA]</scope>
    <source>
        <strain evidence="1 2">CGMCC 4.2022</strain>
    </source>
</reference>
<dbReference type="STRING" id="310781.SAMN05216259_102304"/>
<organism evidence="1 2">
    <name type="scientific">Actinacidiphila guanduensis</name>
    <dbReference type="NCBI Taxonomy" id="310781"/>
    <lineage>
        <taxon>Bacteria</taxon>
        <taxon>Bacillati</taxon>
        <taxon>Actinomycetota</taxon>
        <taxon>Actinomycetes</taxon>
        <taxon>Kitasatosporales</taxon>
        <taxon>Streptomycetaceae</taxon>
        <taxon>Actinacidiphila</taxon>
    </lineage>
</organism>
<gene>
    <name evidence="1" type="ORF">SAMN05216259_102304</name>
</gene>
<dbReference type="AlphaFoldDB" id="A0A1G9XVY0"/>
<evidence type="ECO:0000313" key="2">
    <source>
        <dbReference type="Proteomes" id="UP000199341"/>
    </source>
</evidence>
<sequence length="55" mass="5832">MITAQSAETVLAAAAAARAFAPDTRKAVRRVLALGVKAGARELARSGRVRREGRR</sequence>
<protein>
    <submittedName>
        <fullName evidence="1">Uncharacterized protein</fullName>
    </submittedName>
</protein>
<dbReference type="Proteomes" id="UP000199341">
    <property type="component" value="Unassembled WGS sequence"/>
</dbReference>
<keyword evidence="2" id="KW-1185">Reference proteome</keyword>
<dbReference type="RefSeq" id="WP_176930127.1">
    <property type="nucleotide sequence ID" value="NZ_FNIE01000002.1"/>
</dbReference>
<proteinExistence type="predicted"/>
<dbReference type="EMBL" id="FNIE01000002">
    <property type="protein sequence ID" value="SDN01012.1"/>
    <property type="molecule type" value="Genomic_DNA"/>
</dbReference>
<accession>A0A1G9XVY0</accession>
<evidence type="ECO:0000313" key="1">
    <source>
        <dbReference type="EMBL" id="SDN01012.1"/>
    </source>
</evidence>